<protein>
    <submittedName>
        <fullName evidence="2">Uncharacterized protein</fullName>
    </submittedName>
</protein>
<name>A0A918J1L7_9ACTN</name>
<comment type="caution">
    <text evidence="2">The sequence shown here is derived from an EMBL/GenBank/DDBJ whole genome shotgun (WGS) entry which is preliminary data.</text>
</comment>
<dbReference type="Proteomes" id="UP000620224">
    <property type="component" value="Unassembled WGS sequence"/>
</dbReference>
<accession>A0A918J1L7</accession>
<proteinExistence type="predicted"/>
<sequence length="132" mass="14332">MHDDERAVLAQVQIEFDQVQAGVLRGDEGTKGVLGLDTHDPAVTDGKEVQGSTRFRRRRIGTRVTGGRRRPRGQDRSLMAGTRDDSACARGIGARAGRRLAGIRPGRHPEVGASPLPLTVRFDRMTTVSPHA</sequence>
<gene>
    <name evidence="2" type="ORF">GCM10010503_19640</name>
</gene>
<organism evidence="2 3">
    <name type="scientific">Streptomyces lucensis JCM 4490</name>
    <dbReference type="NCBI Taxonomy" id="1306176"/>
    <lineage>
        <taxon>Bacteria</taxon>
        <taxon>Bacillati</taxon>
        <taxon>Actinomycetota</taxon>
        <taxon>Actinomycetes</taxon>
        <taxon>Kitasatosporales</taxon>
        <taxon>Streptomycetaceae</taxon>
        <taxon>Streptomyces</taxon>
    </lineage>
</organism>
<evidence type="ECO:0000313" key="3">
    <source>
        <dbReference type="Proteomes" id="UP000620224"/>
    </source>
</evidence>
<evidence type="ECO:0000256" key="1">
    <source>
        <dbReference type="SAM" id="MobiDB-lite"/>
    </source>
</evidence>
<dbReference type="AlphaFoldDB" id="A0A918J1L7"/>
<evidence type="ECO:0000313" key="2">
    <source>
        <dbReference type="EMBL" id="GGW43142.1"/>
    </source>
</evidence>
<dbReference type="EMBL" id="BMUE01000003">
    <property type="protein sequence ID" value="GGW43142.1"/>
    <property type="molecule type" value="Genomic_DNA"/>
</dbReference>
<keyword evidence="3" id="KW-1185">Reference proteome</keyword>
<reference evidence="2" key="1">
    <citation type="journal article" date="2014" name="Int. J. Syst. Evol. Microbiol.">
        <title>Complete genome sequence of Corynebacterium casei LMG S-19264T (=DSM 44701T), isolated from a smear-ripened cheese.</title>
        <authorList>
            <consortium name="US DOE Joint Genome Institute (JGI-PGF)"/>
            <person name="Walter F."/>
            <person name="Albersmeier A."/>
            <person name="Kalinowski J."/>
            <person name="Ruckert C."/>
        </authorList>
    </citation>
    <scope>NUCLEOTIDE SEQUENCE</scope>
    <source>
        <strain evidence="2">JCM 4490</strain>
    </source>
</reference>
<feature type="region of interest" description="Disordered" evidence="1">
    <location>
        <begin position="64"/>
        <end position="84"/>
    </location>
</feature>
<reference evidence="2" key="2">
    <citation type="submission" date="2020-09" db="EMBL/GenBank/DDBJ databases">
        <authorList>
            <person name="Sun Q."/>
            <person name="Ohkuma M."/>
        </authorList>
    </citation>
    <scope>NUCLEOTIDE SEQUENCE</scope>
    <source>
        <strain evidence="2">JCM 4490</strain>
    </source>
</reference>